<keyword evidence="1" id="KW-0812">Transmembrane</keyword>
<protein>
    <recommendedName>
        <fullName evidence="4">DUF3272 family protein</fullName>
    </recommendedName>
</protein>
<proteinExistence type="predicted"/>
<dbReference type="Proteomes" id="UP000000564">
    <property type="component" value="Chromosome"/>
</dbReference>
<organism evidence="2 3">
    <name type="scientific">Streptococcus pyogenes serotype M3 (strain ATCC BAA-595 / MGAS315)</name>
    <dbReference type="NCBI Taxonomy" id="198466"/>
    <lineage>
        <taxon>Bacteria</taxon>
        <taxon>Bacillati</taxon>
        <taxon>Bacillota</taxon>
        <taxon>Bacilli</taxon>
        <taxon>Lactobacillales</taxon>
        <taxon>Streptococcaceae</taxon>
        <taxon>Streptococcus</taxon>
    </lineage>
</organism>
<accession>A0A0H2UUU9</accession>
<dbReference type="HOGENOM" id="CLU_171155_0_0_9"/>
<dbReference type="InterPro" id="IPR021690">
    <property type="entry name" value="DUF3272"/>
</dbReference>
<sequence length="94" mass="11136">MGKVLPLPTFYLVTFFHSTVFFCYNKAMTIRQFLFMAFVCAFETYFFNDLLLSGNYLFALFWGLLLFRDLRRVHTINQLTKTILKTANSPKKKD</sequence>
<feature type="transmembrane region" description="Helical" evidence="1">
    <location>
        <begin position="6"/>
        <end position="23"/>
    </location>
</feature>
<gene>
    <name evidence="2" type="ordered locus">SpyM3_1037</name>
</gene>
<evidence type="ECO:0000313" key="2">
    <source>
        <dbReference type="EMBL" id="AAM79644.1"/>
    </source>
</evidence>
<dbReference type="KEGG" id="spg:SpyM3_1037"/>
<dbReference type="EMBL" id="AE014074">
    <property type="protein sequence ID" value="AAM79644.1"/>
    <property type="molecule type" value="Genomic_DNA"/>
</dbReference>
<evidence type="ECO:0000256" key="1">
    <source>
        <dbReference type="SAM" id="Phobius"/>
    </source>
</evidence>
<name>A0A0H2UUU9_STRP3</name>
<evidence type="ECO:0000313" key="3">
    <source>
        <dbReference type="Proteomes" id="UP000000564"/>
    </source>
</evidence>
<dbReference type="AlphaFoldDB" id="A0A0H2UUU9"/>
<keyword evidence="1" id="KW-1133">Transmembrane helix</keyword>
<evidence type="ECO:0008006" key="4">
    <source>
        <dbReference type="Google" id="ProtNLM"/>
    </source>
</evidence>
<feature type="transmembrane region" description="Helical" evidence="1">
    <location>
        <begin position="53"/>
        <end position="70"/>
    </location>
</feature>
<dbReference type="Pfam" id="PF11676">
    <property type="entry name" value="DUF3272"/>
    <property type="match status" value="1"/>
</dbReference>
<reference evidence="2 3" key="1">
    <citation type="journal article" date="2002" name="Proc. Natl. Acad. Sci. U.S.A.">
        <title>Genome sequence of a serotype M3 strain of group A Streptococcus: phage-encoded toxins, the high-virulence phenotype, and clone emergence.</title>
        <authorList>
            <person name="Beres S.B."/>
            <person name="Sylva G.L."/>
            <person name="Barbian K.D."/>
            <person name="Lei B."/>
            <person name="Hoff J.S."/>
            <person name="Mammarella N.D."/>
            <person name="Liu M.Y."/>
            <person name="Smoot J.C."/>
            <person name="Porcella S.F."/>
            <person name="Parkins L.D."/>
            <person name="Campbell D.S."/>
            <person name="Smith T.M."/>
            <person name="McCormick J.K."/>
            <person name="Leung D.Y."/>
            <person name="Schlievert P.M."/>
            <person name="Musser J.M."/>
        </authorList>
    </citation>
    <scope>NUCLEOTIDE SEQUENCE [LARGE SCALE GENOMIC DNA]</scope>
    <source>
        <strain evidence="3">ATCC BAA-595 / MGAS315</strain>
    </source>
</reference>
<keyword evidence="1" id="KW-0472">Membrane</keyword>